<accession>A0A6V8N6P6</accession>
<comment type="subcellular location">
    <subcellularLocation>
        <location evidence="1">Periplasm</location>
    </subcellularLocation>
</comment>
<feature type="domain" description="YbhG-like alpha-helical hairpin" evidence="6">
    <location>
        <begin position="78"/>
        <end position="205"/>
    </location>
</feature>
<dbReference type="SUPFAM" id="SSF111369">
    <property type="entry name" value="HlyD-like secretion proteins"/>
    <property type="match status" value="2"/>
</dbReference>
<keyword evidence="4" id="KW-0574">Periplasm</keyword>
<dbReference type="Proteomes" id="UP000587586">
    <property type="component" value="Unassembled WGS sequence"/>
</dbReference>
<keyword evidence="5" id="KW-0175">Coiled coil</keyword>
<keyword evidence="9" id="KW-1185">Reference proteome</keyword>
<gene>
    <name evidence="8" type="primary">ybhG</name>
    <name evidence="8" type="ORF">GMLC_18340</name>
</gene>
<comment type="caution">
    <text evidence="8">The sequence shown here is derived from an EMBL/GenBank/DDBJ whole genome shotgun (WGS) entry which is preliminary data.</text>
</comment>
<evidence type="ECO:0000256" key="1">
    <source>
        <dbReference type="ARBA" id="ARBA00004418"/>
    </source>
</evidence>
<organism evidence="8 9">
    <name type="scientific">Geomonas limicola</name>
    <dbReference type="NCBI Taxonomy" id="2740186"/>
    <lineage>
        <taxon>Bacteria</taxon>
        <taxon>Pseudomonadati</taxon>
        <taxon>Thermodesulfobacteriota</taxon>
        <taxon>Desulfuromonadia</taxon>
        <taxon>Geobacterales</taxon>
        <taxon>Geobacteraceae</taxon>
        <taxon>Geomonas</taxon>
    </lineage>
</organism>
<reference evidence="9" key="1">
    <citation type="submission" date="2020-06" db="EMBL/GenBank/DDBJ databases">
        <title>Draft genomic sequecing of Geomonas sp. Red745.</title>
        <authorList>
            <person name="Itoh H."/>
            <person name="Xu Z.X."/>
            <person name="Ushijima N."/>
            <person name="Masuda Y."/>
            <person name="Shiratori Y."/>
            <person name="Senoo K."/>
        </authorList>
    </citation>
    <scope>NUCLEOTIDE SEQUENCE [LARGE SCALE GENOMIC DNA]</scope>
    <source>
        <strain evidence="9">Red745</strain>
    </source>
</reference>
<dbReference type="InterPro" id="IPR050465">
    <property type="entry name" value="UPF0194_transport"/>
</dbReference>
<evidence type="ECO:0000256" key="5">
    <source>
        <dbReference type="ARBA" id="ARBA00023054"/>
    </source>
</evidence>
<dbReference type="PANTHER" id="PTHR32347:SF29">
    <property type="entry name" value="UPF0194 MEMBRANE PROTEIN YBHG"/>
    <property type="match status" value="1"/>
</dbReference>
<dbReference type="PANTHER" id="PTHR32347">
    <property type="entry name" value="EFFLUX SYSTEM COMPONENT YKNX-RELATED"/>
    <property type="match status" value="1"/>
</dbReference>
<dbReference type="GO" id="GO:0042597">
    <property type="term" value="C:periplasmic space"/>
    <property type="evidence" value="ECO:0007669"/>
    <property type="project" value="UniProtKB-SubCell"/>
</dbReference>
<dbReference type="Gene3D" id="2.40.30.170">
    <property type="match status" value="1"/>
</dbReference>
<dbReference type="Gene3D" id="2.40.50.100">
    <property type="match status" value="1"/>
</dbReference>
<proteinExistence type="inferred from homology"/>
<dbReference type="Pfam" id="PF25954">
    <property type="entry name" value="Beta-barrel_RND_2"/>
    <property type="match status" value="1"/>
</dbReference>
<sequence length="334" mass="35474">MEVAVKKAVVGGVLVAVAVAAIVYLRQGGARTPEGVLRISGNIELTEVQVSFQVPGRVTQRLVDEGALVRQGDLVARLDAAELSQALEAARGEEGAAAAALAELKAGSRREEVAQGEALLARAEAEAHRLATDYQRDQALFTKEVIPKRELDAAQAASAAAAASVRERREALALVRKGARREQIDQAQARVAAARARVASAQERVDWATLRAPIAGVVLSKSIEPGEQVAAGTPVVTLGDTSQCWLKGYIPENQLGRVKLGQAVRVSTDSHPGKFYPGKVSFISSEAEFTPKSVQTEKERVKLVYRIKVTLANPGLELKPGMPADAEIQTGAPR</sequence>
<name>A0A6V8N6P6_9BACT</name>
<evidence type="ECO:0000313" key="8">
    <source>
        <dbReference type="EMBL" id="GFO68255.1"/>
    </source>
</evidence>
<dbReference type="InterPro" id="IPR058792">
    <property type="entry name" value="Beta-barrel_RND_2"/>
</dbReference>
<dbReference type="Gene3D" id="1.10.287.470">
    <property type="entry name" value="Helix hairpin bin"/>
    <property type="match status" value="1"/>
</dbReference>
<feature type="domain" description="CusB-like beta-barrel" evidence="7">
    <location>
        <begin position="244"/>
        <end position="330"/>
    </location>
</feature>
<dbReference type="Pfam" id="PF25881">
    <property type="entry name" value="HH_YBHG"/>
    <property type="match status" value="1"/>
</dbReference>
<dbReference type="AlphaFoldDB" id="A0A6V8N6P6"/>
<keyword evidence="3" id="KW-0732">Signal</keyword>
<evidence type="ECO:0000313" key="9">
    <source>
        <dbReference type="Proteomes" id="UP000587586"/>
    </source>
</evidence>
<protein>
    <submittedName>
        <fullName evidence="8">Hemolysin secretion protein D</fullName>
    </submittedName>
</protein>
<dbReference type="InterPro" id="IPR059052">
    <property type="entry name" value="HH_YbhG-like"/>
</dbReference>
<evidence type="ECO:0000259" key="7">
    <source>
        <dbReference type="Pfam" id="PF25954"/>
    </source>
</evidence>
<evidence type="ECO:0000256" key="3">
    <source>
        <dbReference type="ARBA" id="ARBA00022729"/>
    </source>
</evidence>
<evidence type="ECO:0000256" key="2">
    <source>
        <dbReference type="ARBA" id="ARBA00010602"/>
    </source>
</evidence>
<comment type="similarity">
    <text evidence="2">Belongs to the UPF0194 family.</text>
</comment>
<evidence type="ECO:0000259" key="6">
    <source>
        <dbReference type="Pfam" id="PF25881"/>
    </source>
</evidence>
<dbReference type="EMBL" id="BLXZ01000003">
    <property type="protein sequence ID" value="GFO68255.1"/>
    <property type="molecule type" value="Genomic_DNA"/>
</dbReference>
<evidence type="ECO:0000256" key="4">
    <source>
        <dbReference type="ARBA" id="ARBA00022764"/>
    </source>
</evidence>